<organism evidence="2 3">
    <name type="scientific">Eiseniibacteriota bacterium</name>
    <dbReference type="NCBI Taxonomy" id="2212470"/>
    <lineage>
        <taxon>Bacteria</taxon>
        <taxon>Candidatus Eiseniibacteriota</taxon>
    </lineage>
</organism>
<dbReference type="SUPFAM" id="SSF53448">
    <property type="entry name" value="Nucleotide-diphospho-sugar transferases"/>
    <property type="match status" value="1"/>
</dbReference>
<keyword evidence="2" id="KW-0808">Transferase</keyword>
<dbReference type="PANTHER" id="PTHR43685">
    <property type="entry name" value="GLYCOSYLTRANSFERASE"/>
    <property type="match status" value="1"/>
</dbReference>
<dbReference type="Pfam" id="PF00535">
    <property type="entry name" value="Glycos_transf_2"/>
    <property type="match status" value="1"/>
</dbReference>
<dbReference type="EC" id="2.4.-.-" evidence="2"/>
<dbReference type="GO" id="GO:0016757">
    <property type="term" value="F:glycosyltransferase activity"/>
    <property type="evidence" value="ECO:0007669"/>
    <property type="project" value="UniProtKB-KW"/>
</dbReference>
<proteinExistence type="predicted"/>
<evidence type="ECO:0000313" key="3">
    <source>
        <dbReference type="Proteomes" id="UP000777784"/>
    </source>
</evidence>
<dbReference type="EMBL" id="JAHJDP010000023">
    <property type="protein sequence ID" value="MBU2690044.1"/>
    <property type="molecule type" value="Genomic_DNA"/>
</dbReference>
<comment type="caution">
    <text evidence="2">The sequence shown here is derived from an EMBL/GenBank/DDBJ whole genome shotgun (WGS) entry which is preliminary data.</text>
</comment>
<dbReference type="InterPro" id="IPR001173">
    <property type="entry name" value="Glyco_trans_2-like"/>
</dbReference>
<dbReference type="Gene3D" id="3.90.550.10">
    <property type="entry name" value="Spore Coat Polysaccharide Biosynthesis Protein SpsA, Chain A"/>
    <property type="match status" value="1"/>
</dbReference>
<dbReference type="InterPro" id="IPR050834">
    <property type="entry name" value="Glycosyltransf_2"/>
</dbReference>
<dbReference type="Proteomes" id="UP000777784">
    <property type="component" value="Unassembled WGS sequence"/>
</dbReference>
<name>A0A948RUP8_UNCEI</name>
<sequence>MSHHAITIAIAAYNSEAFITDALESILAQTRRPDQVVIVDDGSKDHTARRIRAWRRQHPLPHGLRVELIEQENRGLPAARNQAILRADSDLIALLDADDLLLPHHLEKLEEAFRIFPDIVFCFGDARLRENGDLGLRFLEGKRLDIVEFEEQEGFRILGSGLYESLIEGSYIPTASTLFRRKCWEDIGFFDEEIPFCDDRDFWLRLTRAGRFAFCPMVLAEKRRHEENMTHSKNLLRLRSSQLKVILKMLNQADAMPLTDHERRATVEALDHLVNGLLYSASRRGWRAYWTTGSSLPNNYKRLMLHPRRWLPAVAAQLGFIRQDEAGG</sequence>
<dbReference type="AlphaFoldDB" id="A0A948RUP8"/>
<dbReference type="InterPro" id="IPR029044">
    <property type="entry name" value="Nucleotide-diphossugar_trans"/>
</dbReference>
<keyword evidence="2" id="KW-0328">Glycosyltransferase</keyword>
<evidence type="ECO:0000313" key="2">
    <source>
        <dbReference type="EMBL" id="MBU2690044.1"/>
    </source>
</evidence>
<feature type="domain" description="Glycosyltransferase 2-like" evidence="1">
    <location>
        <begin position="7"/>
        <end position="136"/>
    </location>
</feature>
<dbReference type="PANTHER" id="PTHR43685:SF2">
    <property type="entry name" value="GLYCOSYLTRANSFERASE 2-LIKE DOMAIN-CONTAINING PROTEIN"/>
    <property type="match status" value="1"/>
</dbReference>
<gene>
    <name evidence="2" type="ORF">KJ970_03890</name>
</gene>
<evidence type="ECO:0000259" key="1">
    <source>
        <dbReference type="Pfam" id="PF00535"/>
    </source>
</evidence>
<accession>A0A948RUP8</accession>
<protein>
    <submittedName>
        <fullName evidence="2">Glycosyltransferase</fullName>
        <ecNumber evidence="2">2.4.-.-</ecNumber>
    </submittedName>
</protein>
<reference evidence="2" key="1">
    <citation type="submission" date="2021-05" db="EMBL/GenBank/DDBJ databases">
        <title>Energy efficiency and biological interactions define the core microbiome of deep oligotrophic groundwater.</title>
        <authorList>
            <person name="Mehrshad M."/>
            <person name="Lopez-Fernandez M."/>
            <person name="Bell E."/>
            <person name="Bernier-Latmani R."/>
            <person name="Bertilsson S."/>
            <person name="Dopson M."/>
        </authorList>
    </citation>
    <scope>NUCLEOTIDE SEQUENCE</scope>
    <source>
        <strain evidence="2">Modern_marine.mb.64</strain>
    </source>
</reference>